<reference evidence="2" key="2">
    <citation type="submission" date="2021-04" db="EMBL/GenBank/DDBJ databases">
        <authorList>
            <person name="Gilroy R."/>
        </authorList>
    </citation>
    <scope>NUCLEOTIDE SEQUENCE</scope>
    <source>
        <strain evidence="2">CHK193-4272</strain>
    </source>
</reference>
<dbReference type="AlphaFoldDB" id="A0A9D1PKG8"/>
<dbReference type="EMBL" id="DXIE01000046">
    <property type="protein sequence ID" value="HIV62756.1"/>
    <property type="molecule type" value="Genomic_DNA"/>
</dbReference>
<sequence>MGKKKNTQKAQIRLSGQNIYTDKKNRTIYYDFVTKQGYIVDKKHENQALFFKNRFAVILFAAILCAGTFLTWLQAAIVFAVAIVLAEVKFRKSFLKQLEVAQDIDFERKLSPIKYIVENKEKNKVMMLAILYIVFAVLIVLNAYMEQYNSGLIALSIALAVFGVYCSIIHLIAFSKMK</sequence>
<evidence type="ECO:0000313" key="3">
    <source>
        <dbReference type="Proteomes" id="UP000886808"/>
    </source>
</evidence>
<feature type="transmembrane region" description="Helical" evidence="1">
    <location>
        <begin position="125"/>
        <end position="145"/>
    </location>
</feature>
<feature type="transmembrane region" description="Helical" evidence="1">
    <location>
        <begin position="55"/>
        <end position="86"/>
    </location>
</feature>
<organism evidence="2 3">
    <name type="scientific">Candidatus Butyricicoccus avistercoris</name>
    <dbReference type="NCBI Taxonomy" id="2838518"/>
    <lineage>
        <taxon>Bacteria</taxon>
        <taxon>Bacillati</taxon>
        <taxon>Bacillota</taxon>
        <taxon>Clostridia</taxon>
        <taxon>Eubacteriales</taxon>
        <taxon>Butyricicoccaceae</taxon>
        <taxon>Butyricicoccus</taxon>
    </lineage>
</organism>
<feature type="transmembrane region" description="Helical" evidence="1">
    <location>
        <begin position="151"/>
        <end position="174"/>
    </location>
</feature>
<keyword evidence="1" id="KW-1133">Transmembrane helix</keyword>
<comment type="caution">
    <text evidence="2">The sequence shown here is derived from an EMBL/GenBank/DDBJ whole genome shotgun (WGS) entry which is preliminary data.</text>
</comment>
<accession>A0A9D1PKG8</accession>
<reference evidence="2" key="1">
    <citation type="journal article" date="2021" name="PeerJ">
        <title>Extensive microbial diversity within the chicken gut microbiome revealed by metagenomics and culture.</title>
        <authorList>
            <person name="Gilroy R."/>
            <person name="Ravi A."/>
            <person name="Getino M."/>
            <person name="Pursley I."/>
            <person name="Horton D.L."/>
            <person name="Alikhan N.F."/>
            <person name="Baker D."/>
            <person name="Gharbi K."/>
            <person name="Hall N."/>
            <person name="Watson M."/>
            <person name="Adriaenssens E.M."/>
            <person name="Foster-Nyarko E."/>
            <person name="Jarju S."/>
            <person name="Secka A."/>
            <person name="Antonio M."/>
            <person name="Oren A."/>
            <person name="Chaudhuri R.R."/>
            <person name="La Ragione R."/>
            <person name="Hildebrand F."/>
            <person name="Pallen M.J."/>
        </authorList>
    </citation>
    <scope>NUCLEOTIDE SEQUENCE</scope>
    <source>
        <strain evidence="2">CHK193-4272</strain>
    </source>
</reference>
<name>A0A9D1PKG8_9FIRM</name>
<keyword evidence="1" id="KW-0472">Membrane</keyword>
<protein>
    <submittedName>
        <fullName evidence="2">Uncharacterized protein</fullName>
    </submittedName>
</protein>
<keyword evidence="1" id="KW-0812">Transmembrane</keyword>
<gene>
    <name evidence="2" type="ORF">H9746_07965</name>
</gene>
<evidence type="ECO:0000313" key="2">
    <source>
        <dbReference type="EMBL" id="HIV62756.1"/>
    </source>
</evidence>
<proteinExistence type="predicted"/>
<dbReference type="Proteomes" id="UP000886808">
    <property type="component" value="Unassembled WGS sequence"/>
</dbReference>
<evidence type="ECO:0000256" key="1">
    <source>
        <dbReference type="SAM" id="Phobius"/>
    </source>
</evidence>